<keyword evidence="3" id="KW-1185">Reference proteome</keyword>
<feature type="compositionally biased region" description="Pro residues" evidence="1">
    <location>
        <begin position="108"/>
        <end position="119"/>
    </location>
</feature>
<reference evidence="2" key="1">
    <citation type="submission" date="2023-06" db="EMBL/GenBank/DDBJ databases">
        <title>Genome-scale phylogeny and comparative genomics of the fungal order Sordariales.</title>
        <authorList>
            <consortium name="Lawrence Berkeley National Laboratory"/>
            <person name="Hensen N."/>
            <person name="Bonometti L."/>
            <person name="Westerberg I."/>
            <person name="Brannstrom I.O."/>
            <person name="Guillou S."/>
            <person name="Cros-Aarteil S."/>
            <person name="Calhoun S."/>
            <person name="Haridas S."/>
            <person name="Kuo A."/>
            <person name="Mondo S."/>
            <person name="Pangilinan J."/>
            <person name="Riley R."/>
            <person name="LaButti K."/>
            <person name="Andreopoulos B."/>
            <person name="Lipzen A."/>
            <person name="Chen C."/>
            <person name="Yanf M."/>
            <person name="Daum C."/>
            <person name="Ng V."/>
            <person name="Clum A."/>
            <person name="Steindorff A."/>
            <person name="Ohm R."/>
            <person name="Martin F."/>
            <person name="Silar P."/>
            <person name="Natvig D."/>
            <person name="Lalanne C."/>
            <person name="Gautier V."/>
            <person name="Ament-velasquez S.L."/>
            <person name="Kruys A."/>
            <person name="Hutchinson M.I."/>
            <person name="Powell A.J."/>
            <person name="Barry K."/>
            <person name="Miller A.N."/>
            <person name="Grigoriev I.V."/>
            <person name="Debuchy R."/>
            <person name="Gladieux P."/>
            <person name="Thoren M.H."/>
            <person name="Johannesson H."/>
        </authorList>
    </citation>
    <scope>NUCLEOTIDE SEQUENCE</scope>
    <source>
        <strain evidence="2">SMH3187-1</strain>
    </source>
</reference>
<accession>A0AA40EIZ7</accession>
<dbReference type="EMBL" id="JAUKUD010000006">
    <property type="protein sequence ID" value="KAK0740217.1"/>
    <property type="molecule type" value="Genomic_DNA"/>
</dbReference>
<proteinExistence type="predicted"/>
<dbReference type="Proteomes" id="UP001172155">
    <property type="component" value="Unassembled WGS sequence"/>
</dbReference>
<dbReference type="AlphaFoldDB" id="A0AA40EIZ7"/>
<feature type="region of interest" description="Disordered" evidence="1">
    <location>
        <begin position="211"/>
        <end position="234"/>
    </location>
</feature>
<comment type="caution">
    <text evidence="2">The sequence shown here is derived from an EMBL/GenBank/DDBJ whole genome shotgun (WGS) entry which is preliminary data.</text>
</comment>
<protein>
    <submittedName>
        <fullName evidence="2">Uncharacterized protein</fullName>
    </submittedName>
</protein>
<organism evidence="2 3">
    <name type="scientific">Schizothecium vesticola</name>
    <dbReference type="NCBI Taxonomy" id="314040"/>
    <lineage>
        <taxon>Eukaryota</taxon>
        <taxon>Fungi</taxon>
        <taxon>Dikarya</taxon>
        <taxon>Ascomycota</taxon>
        <taxon>Pezizomycotina</taxon>
        <taxon>Sordariomycetes</taxon>
        <taxon>Sordariomycetidae</taxon>
        <taxon>Sordariales</taxon>
        <taxon>Schizotheciaceae</taxon>
        <taxon>Schizothecium</taxon>
    </lineage>
</organism>
<evidence type="ECO:0000313" key="2">
    <source>
        <dbReference type="EMBL" id="KAK0740217.1"/>
    </source>
</evidence>
<feature type="compositionally biased region" description="Low complexity" evidence="1">
    <location>
        <begin position="65"/>
        <end position="77"/>
    </location>
</feature>
<gene>
    <name evidence="2" type="ORF">B0T18DRAFT_204586</name>
</gene>
<name>A0AA40EIZ7_9PEZI</name>
<feature type="compositionally biased region" description="Basic and acidic residues" evidence="1">
    <location>
        <begin position="211"/>
        <end position="227"/>
    </location>
</feature>
<evidence type="ECO:0000313" key="3">
    <source>
        <dbReference type="Proteomes" id="UP001172155"/>
    </source>
</evidence>
<feature type="region of interest" description="Disordered" evidence="1">
    <location>
        <begin position="65"/>
        <end position="121"/>
    </location>
</feature>
<evidence type="ECO:0000256" key="1">
    <source>
        <dbReference type="SAM" id="MobiDB-lite"/>
    </source>
</evidence>
<feature type="compositionally biased region" description="Basic residues" evidence="1">
    <location>
        <begin position="93"/>
        <end position="105"/>
    </location>
</feature>
<sequence>MLMLTWRFADMYVGVRRCGVMGKCEHQRQRQYQYQYQHQHQHQHPTSYHTHTPYQNVVPHLLLLPPRTSRSPRMAHPSPRRRPLPRPAAARPRPAHPQRPPHSRSKPLLPPPPRPPPARRPTVDELARLLQQQQLDPGRERLHRRRRRWLARGQCGDGDHEEEVCAYPDWTLESNPTEMFCAVVGDAMARRRGRSMNAAAKPWRVAEYRKARERRAATAEGGGGRRGDGRRRRRQSGCGRCRIVGGCERRIRRRRGEFGEVRIGRARGQSRSCVQCLDT</sequence>